<sequence>MRQIIASEWVSLDGVFDSTNFGTWFNPYHSDSRAAYIQQTIDNCDAMLYGRNTYQMLYPYWSSLKNNEMGVADKLNNVKKYMVSGSITDAPWGDTTIISKDVIDAIAEIKQQPGGNILIQGSGQLVNALLEAGLIDELKLLIQPHIAGYGERLLQKPVAEGFQLKQAEQLEKGVIVLSYVPVK</sequence>
<evidence type="ECO:0000313" key="2">
    <source>
        <dbReference type="EMBL" id="RVU01203.1"/>
    </source>
</evidence>
<dbReference type="SUPFAM" id="SSF53597">
    <property type="entry name" value="Dihydrofolate reductase-like"/>
    <property type="match status" value="1"/>
</dbReference>
<name>A0A437MU98_9SPHI</name>
<keyword evidence="3" id="KW-1185">Reference proteome</keyword>
<dbReference type="PANTHER" id="PTHR38011">
    <property type="entry name" value="DIHYDROFOLATE REDUCTASE FAMILY PROTEIN (AFU_ORTHOLOGUE AFUA_8G06820)"/>
    <property type="match status" value="1"/>
</dbReference>
<organism evidence="2 3">
    <name type="scientific">Mucilaginibacter limnophilus</name>
    <dbReference type="NCBI Taxonomy" id="1932778"/>
    <lineage>
        <taxon>Bacteria</taxon>
        <taxon>Pseudomonadati</taxon>
        <taxon>Bacteroidota</taxon>
        <taxon>Sphingobacteriia</taxon>
        <taxon>Sphingobacteriales</taxon>
        <taxon>Sphingobacteriaceae</taxon>
        <taxon>Mucilaginibacter</taxon>
    </lineage>
</organism>
<reference evidence="2 3" key="1">
    <citation type="submission" date="2019-01" db="EMBL/GenBank/DDBJ databases">
        <authorList>
            <person name="Chen W.-M."/>
        </authorList>
    </citation>
    <scope>NUCLEOTIDE SEQUENCE [LARGE SCALE GENOMIC DNA]</scope>
    <source>
        <strain evidence="2 3">YBJ-36</strain>
    </source>
</reference>
<feature type="domain" description="Bacterial bifunctional deaminase-reductase C-terminal" evidence="1">
    <location>
        <begin position="3"/>
        <end position="175"/>
    </location>
</feature>
<evidence type="ECO:0000313" key="3">
    <source>
        <dbReference type="Proteomes" id="UP000282759"/>
    </source>
</evidence>
<accession>A0A437MU98</accession>
<dbReference type="GO" id="GO:0009231">
    <property type="term" value="P:riboflavin biosynthetic process"/>
    <property type="evidence" value="ECO:0007669"/>
    <property type="project" value="InterPro"/>
</dbReference>
<dbReference type="InterPro" id="IPR002734">
    <property type="entry name" value="RibDG_C"/>
</dbReference>
<dbReference type="PANTHER" id="PTHR38011:SF2">
    <property type="entry name" value="BIFUNCTIONAL DEAMINASE-REDUCTASE DOMAIN PROTEIN"/>
    <property type="match status" value="1"/>
</dbReference>
<dbReference type="Gene3D" id="3.40.430.10">
    <property type="entry name" value="Dihydrofolate Reductase, subunit A"/>
    <property type="match status" value="1"/>
</dbReference>
<dbReference type="AlphaFoldDB" id="A0A437MU98"/>
<dbReference type="Pfam" id="PF01872">
    <property type="entry name" value="RibD_C"/>
    <property type="match status" value="1"/>
</dbReference>
<gene>
    <name evidence="2" type="ORF">EOD41_04345</name>
</gene>
<evidence type="ECO:0000259" key="1">
    <source>
        <dbReference type="Pfam" id="PF01872"/>
    </source>
</evidence>
<protein>
    <recommendedName>
        <fullName evidence="1">Bacterial bifunctional deaminase-reductase C-terminal domain-containing protein</fullName>
    </recommendedName>
</protein>
<dbReference type="Proteomes" id="UP000282759">
    <property type="component" value="Unassembled WGS sequence"/>
</dbReference>
<dbReference type="GO" id="GO:0008703">
    <property type="term" value="F:5-amino-6-(5-phosphoribosylamino)uracil reductase activity"/>
    <property type="evidence" value="ECO:0007669"/>
    <property type="project" value="InterPro"/>
</dbReference>
<proteinExistence type="predicted"/>
<dbReference type="InterPro" id="IPR050765">
    <property type="entry name" value="Riboflavin_Biosynth_HTPR"/>
</dbReference>
<dbReference type="RefSeq" id="WP_127703579.1">
    <property type="nucleotide sequence ID" value="NZ_SACK01000002.1"/>
</dbReference>
<comment type="caution">
    <text evidence="2">The sequence shown here is derived from an EMBL/GenBank/DDBJ whole genome shotgun (WGS) entry which is preliminary data.</text>
</comment>
<dbReference type="OrthoDB" id="195113at2"/>
<dbReference type="InterPro" id="IPR024072">
    <property type="entry name" value="DHFR-like_dom_sf"/>
</dbReference>
<dbReference type="EMBL" id="SACK01000002">
    <property type="protein sequence ID" value="RVU01203.1"/>
    <property type="molecule type" value="Genomic_DNA"/>
</dbReference>